<sequence>MASRPGSEELETVKAAIRALLIVNTPPLTLRQCLQAFRTSEGQELPYKQHGFRDPLVFLQSLPDTVHLTKTSSETEFYIRPTVTEDVRHVQNLVSRQKGSAALGGHQPSTVRSSTSFSQPPPATQTSGTPHRSPRSKPLLELELIKSNLHVLLSRYVTKRHQLAQLEDTYASKFGTRINYSTNWLRHDRCLRPQLAWTFFAPPETRLGA</sequence>
<dbReference type="PROSITE" id="PS51644">
    <property type="entry name" value="HTH_OST"/>
    <property type="match status" value="1"/>
</dbReference>
<dbReference type="Gene3D" id="3.30.420.610">
    <property type="entry name" value="LOTUS domain-like"/>
    <property type="match status" value="1"/>
</dbReference>
<organism evidence="3 4">
    <name type="scientific">Haemaphysalis longicornis</name>
    <name type="common">Bush tick</name>
    <dbReference type="NCBI Taxonomy" id="44386"/>
    <lineage>
        <taxon>Eukaryota</taxon>
        <taxon>Metazoa</taxon>
        <taxon>Ecdysozoa</taxon>
        <taxon>Arthropoda</taxon>
        <taxon>Chelicerata</taxon>
        <taxon>Arachnida</taxon>
        <taxon>Acari</taxon>
        <taxon>Parasitiformes</taxon>
        <taxon>Ixodida</taxon>
        <taxon>Ixodoidea</taxon>
        <taxon>Ixodidae</taxon>
        <taxon>Haemaphysalinae</taxon>
        <taxon>Haemaphysalis</taxon>
    </lineage>
</organism>
<dbReference type="InterPro" id="IPR025605">
    <property type="entry name" value="OST-HTH/LOTUS_dom"/>
</dbReference>
<dbReference type="OrthoDB" id="6513817at2759"/>
<comment type="caution">
    <text evidence="3">The sequence shown here is derived from an EMBL/GenBank/DDBJ whole genome shotgun (WGS) entry which is preliminary data.</text>
</comment>
<accession>A0A9J6FBL2</accession>
<dbReference type="Pfam" id="PF12872">
    <property type="entry name" value="OST-HTH"/>
    <property type="match status" value="1"/>
</dbReference>
<evidence type="ECO:0000313" key="4">
    <source>
        <dbReference type="Proteomes" id="UP000821853"/>
    </source>
</evidence>
<feature type="region of interest" description="Disordered" evidence="1">
    <location>
        <begin position="97"/>
        <end position="136"/>
    </location>
</feature>
<evidence type="ECO:0000259" key="2">
    <source>
        <dbReference type="PROSITE" id="PS51644"/>
    </source>
</evidence>
<dbReference type="InterPro" id="IPR041966">
    <property type="entry name" value="LOTUS-like"/>
</dbReference>
<dbReference type="VEuPathDB" id="VectorBase:HLOH_049545"/>
<dbReference type="Proteomes" id="UP000821853">
    <property type="component" value="Chromosome 1"/>
</dbReference>
<reference evidence="3 4" key="1">
    <citation type="journal article" date="2020" name="Cell">
        <title>Large-Scale Comparative Analyses of Tick Genomes Elucidate Their Genetic Diversity and Vector Capacities.</title>
        <authorList>
            <consortium name="Tick Genome and Microbiome Consortium (TIGMIC)"/>
            <person name="Jia N."/>
            <person name="Wang J."/>
            <person name="Shi W."/>
            <person name="Du L."/>
            <person name="Sun Y."/>
            <person name="Zhan W."/>
            <person name="Jiang J.F."/>
            <person name="Wang Q."/>
            <person name="Zhang B."/>
            <person name="Ji P."/>
            <person name="Bell-Sakyi L."/>
            <person name="Cui X.M."/>
            <person name="Yuan T.T."/>
            <person name="Jiang B.G."/>
            <person name="Yang W.F."/>
            <person name="Lam T.T."/>
            <person name="Chang Q.C."/>
            <person name="Ding S.J."/>
            <person name="Wang X.J."/>
            <person name="Zhu J.G."/>
            <person name="Ruan X.D."/>
            <person name="Zhao L."/>
            <person name="Wei J.T."/>
            <person name="Ye R.Z."/>
            <person name="Que T.C."/>
            <person name="Du C.H."/>
            <person name="Zhou Y.H."/>
            <person name="Cheng J.X."/>
            <person name="Dai P.F."/>
            <person name="Guo W.B."/>
            <person name="Han X.H."/>
            <person name="Huang E.J."/>
            <person name="Li L.F."/>
            <person name="Wei W."/>
            <person name="Gao Y.C."/>
            <person name="Liu J.Z."/>
            <person name="Shao H.Z."/>
            <person name="Wang X."/>
            <person name="Wang C.C."/>
            <person name="Yang T.C."/>
            <person name="Huo Q.B."/>
            <person name="Li W."/>
            <person name="Chen H.Y."/>
            <person name="Chen S.E."/>
            <person name="Zhou L.G."/>
            <person name="Ni X.B."/>
            <person name="Tian J.H."/>
            <person name="Sheng Y."/>
            <person name="Liu T."/>
            <person name="Pan Y.S."/>
            <person name="Xia L.Y."/>
            <person name="Li J."/>
            <person name="Zhao F."/>
            <person name="Cao W.C."/>
        </authorList>
    </citation>
    <scope>NUCLEOTIDE SEQUENCE [LARGE SCALE GENOMIC DNA]</scope>
    <source>
        <strain evidence="3">HaeL-2018</strain>
    </source>
</reference>
<proteinExistence type="predicted"/>
<dbReference type="EMBL" id="JABSTR010000001">
    <property type="protein sequence ID" value="KAH9359984.1"/>
    <property type="molecule type" value="Genomic_DNA"/>
</dbReference>
<name>A0A9J6FBL2_HAELO</name>
<keyword evidence="4" id="KW-1185">Reference proteome</keyword>
<evidence type="ECO:0000256" key="1">
    <source>
        <dbReference type="SAM" id="MobiDB-lite"/>
    </source>
</evidence>
<feature type="domain" description="HTH OST-type" evidence="2">
    <location>
        <begin position="9"/>
        <end position="83"/>
    </location>
</feature>
<gene>
    <name evidence="3" type="ORF">HPB48_000543</name>
</gene>
<evidence type="ECO:0000313" key="3">
    <source>
        <dbReference type="EMBL" id="KAH9359984.1"/>
    </source>
</evidence>
<protein>
    <recommendedName>
        <fullName evidence="2">HTH OST-type domain-containing protein</fullName>
    </recommendedName>
</protein>
<dbReference type="AlphaFoldDB" id="A0A9J6FBL2"/>
<feature type="compositionally biased region" description="Polar residues" evidence="1">
    <location>
        <begin position="107"/>
        <end position="130"/>
    </location>
</feature>
<dbReference type="CDD" id="cd09972">
    <property type="entry name" value="LOTUS_TDRD_OSKAR"/>
    <property type="match status" value="1"/>
</dbReference>